<evidence type="ECO:0000313" key="20">
    <source>
        <dbReference type="Proteomes" id="UP000765507"/>
    </source>
</evidence>
<dbReference type="InterPro" id="IPR000402">
    <property type="entry name" value="Na/K_ATPase_sub_beta"/>
</dbReference>
<evidence type="ECO:0000256" key="3">
    <source>
        <dbReference type="ARBA" id="ARBA00022448"/>
    </source>
</evidence>
<keyword evidence="8" id="KW-0130">Cell adhesion</keyword>
<comment type="function">
    <text evidence="16">The beta subunit of the gastric H(+)/K(+) ATPase pump which transports H(+) ions in exchange for K(+) ions across the apical membrane of parietal cells. Plays a structural and regulatory role in the assembly and membrane targeting of a functionally active pump. Within a transport cycle, the transfer of a H(+) ion across the membrane is coupled to ATP hydrolysis and is associated with a transient phosphorylation of the alpha subunit that shifts the pump conformation from inward-facing (E1) to outward-facing state (E2). Interacts with the phosphorylation domain of the alpha subunit and functions as a ratchet, stabilizing the lumenal-open E2 conformation and preventing the reverse reaction of the transport cycle.</text>
</comment>
<evidence type="ECO:0000256" key="12">
    <source>
        <dbReference type="ARBA" id="ARBA00023065"/>
    </source>
</evidence>
<evidence type="ECO:0000256" key="5">
    <source>
        <dbReference type="ARBA" id="ARBA00022538"/>
    </source>
</evidence>
<dbReference type="FunFam" id="1.20.5.170:FF:000061">
    <property type="entry name" value="Sodium/potassium-transporting ATPase subunit beta"/>
    <property type="match status" value="1"/>
</dbReference>
<keyword evidence="11 18" id="KW-1133">Transmembrane helix</keyword>
<dbReference type="GO" id="GO:0036376">
    <property type="term" value="P:sodium ion export across plasma membrane"/>
    <property type="evidence" value="ECO:0007669"/>
    <property type="project" value="TreeGrafter"/>
</dbReference>
<feature type="transmembrane region" description="Helical" evidence="18">
    <location>
        <begin position="6"/>
        <end position="33"/>
    </location>
</feature>
<evidence type="ECO:0000313" key="19">
    <source>
        <dbReference type="EMBL" id="KAG6938908.1"/>
    </source>
</evidence>
<comment type="similarity">
    <text evidence="2 18">Belongs to the X(+)/potassium ATPases subunit beta family.</text>
</comment>
<dbReference type="PANTHER" id="PTHR11523:SF11">
    <property type="entry name" value="POTASSIUM-TRANSPORTING ATPASE SUBUNIT BETA"/>
    <property type="match status" value="1"/>
</dbReference>
<evidence type="ECO:0000256" key="11">
    <source>
        <dbReference type="ARBA" id="ARBA00022989"/>
    </source>
</evidence>
<name>A0A8T1TCS4_CHESE</name>
<keyword evidence="14" id="KW-1015">Disulfide bond</keyword>
<dbReference type="InterPro" id="IPR038702">
    <property type="entry name" value="Na/K_ATPase_sub_beta_sf"/>
</dbReference>
<keyword evidence="9" id="KW-0630">Potassium</keyword>
<keyword evidence="5" id="KW-0633">Potassium transport</keyword>
<dbReference type="GO" id="GO:1902600">
    <property type="term" value="P:proton transmembrane transport"/>
    <property type="evidence" value="ECO:0007669"/>
    <property type="project" value="UniProtKB-KW"/>
</dbReference>
<keyword evidence="4" id="KW-1003">Cell membrane</keyword>
<evidence type="ECO:0000256" key="18">
    <source>
        <dbReference type="RuleBase" id="RU362099"/>
    </source>
</evidence>
<dbReference type="PANTHER" id="PTHR11523">
    <property type="entry name" value="SODIUM/POTASSIUM-DEPENDENT ATPASE BETA SUBUNIT"/>
    <property type="match status" value="1"/>
</dbReference>
<keyword evidence="3 18" id="KW-0813">Transport</keyword>
<dbReference type="GO" id="GO:0006883">
    <property type="term" value="P:intracellular sodium ion homeostasis"/>
    <property type="evidence" value="ECO:0007669"/>
    <property type="project" value="TreeGrafter"/>
</dbReference>
<feature type="non-terminal residue" evidence="19">
    <location>
        <position position="323"/>
    </location>
</feature>
<protein>
    <recommendedName>
        <fullName evidence="18">Sodium/potassium-transporting ATPase subunit beta</fullName>
    </recommendedName>
</protein>
<evidence type="ECO:0000256" key="8">
    <source>
        <dbReference type="ARBA" id="ARBA00022889"/>
    </source>
</evidence>
<evidence type="ECO:0000256" key="9">
    <source>
        <dbReference type="ARBA" id="ARBA00022958"/>
    </source>
</evidence>
<gene>
    <name evidence="19" type="primary">ATP4B</name>
    <name evidence="19" type="ORF">G0U57_004557</name>
</gene>
<dbReference type="NCBIfam" id="TIGR01107">
    <property type="entry name" value="Na_K_ATPase_bet"/>
    <property type="match status" value="1"/>
</dbReference>
<comment type="caution">
    <text evidence="19">The sequence shown here is derived from an EMBL/GenBank/DDBJ whole genome shotgun (WGS) entry which is preliminary data.</text>
</comment>
<organism evidence="19 20">
    <name type="scientific">Chelydra serpentina</name>
    <name type="common">Snapping turtle</name>
    <name type="synonym">Testudo serpentina</name>
    <dbReference type="NCBI Taxonomy" id="8475"/>
    <lineage>
        <taxon>Eukaryota</taxon>
        <taxon>Metazoa</taxon>
        <taxon>Chordata</taxon>
        <taxon>Craniata</taxon>
        <taxon>Vertebrata</taxon>
        <taxon>Euteleostomi</taxon>
        <taxon>Archelosauria</taxon>
        <taxon>Testudinata</taxon>
        <taxon>Testudines</taxon>
        <taxon>Cryptodira</taxon>
        <taxon>Durocryptodira</taxon>
        <taxon>Americhelydia</taxon>
        <taxon>Chelydroidea</taxon>
        <taxon>Chelydridae</taxon>
        <taxon>Chelydra</taxon>
    </lineage>
</organism>
<comment type="subunit">
    <text evidence="17">The ATPase pump is composed of two subunits: alpha (catalytic) and beta (regulatory). Interacts with alpha subunit ATP12A; this interaction is required for the formation of a functionally active pump and targeting at the plasma membrane. Interacts (via N-terminus) with alpha subunit ATP4A (via the P-domain).</text>
</comment>
<dbReference type="Gene3D" id="2.60.40.1660">
    <property type="entry name" value="Na, k-atpase alpha subunit"/>
    <property type="match status" value="1"/>
</dbReference>
<accession>A0A8T1TCS4</accession>
<keyword evidence="7" id="KW-0375">Hydrogen ion transport</keyword>
<dbReference type="GO" id="GO:0001671">
    <property type="term" value="F:ATPase activator activity"/>
    <property type="evidence" value="ECO:0007669"/>
    <property type="project" value="TreeGrafter"/>
</dbReference>
<evidence type="ECO:0000256" key="10">
    <source>
        <dbReference type="ARBA" id="ARBA00022968"/>
    </source>
</evidence>
<keyword evidence="6 18" id="KW-0812">Transmembrane</keyword>
<evidence type="ECO:0000256" key="16">
    <source>
        <dbReference type="ARBA" id="ARBA00046158"/>
    </source>
</evidence>
<evidence type="ECO:0000256" key="15">
    <source>
        <dbReference type="ARBA" id="ARBA00023180"/>
    </source>
</evidence>
<dbReference type="Proteomes" id="UP000765507">
    <property type="component" value="Unassembled WGS sequence"/>
</dbReference>
<evidence type="ECO:0000256" key="4">
    <source>
        <dbReference type="ARBA" id="ARBA00022475"/>
    </source>
</evidence>
<dbReference type="GO" id="GO:0016324">
    <property type="term" value="C:apical plasma membrane"/>
    <property type="evidence" value="ECO:0007669"/>
    <property type="project" value="UniProtKB-SubCell"/>
</dbReference>
<dbReference type="Gene3D" id="1.20.5.170">
    <property type="match status" value="1"/>
</dbReference>
<dbReference type="EMBL" id="JAHGAV010000015">
    <property type="protein sequence ID" value="KAG6938908.1"/>
    <property type="molecule type" value="Genomic_DNA"/>
</dbReference>
<comment type="subcellular location">
    <subcellularLocation>
        <location evidence="1">Apical cell membrane</location>
        <topology evidence="1">Single-pass type II membrane protein</topology>
    </subcellularLocation>
    <subcellularLocation>
        <location evidence="18">Membrane</location>
    </subcellularLocation>
</comment>
<dbReference type="GO" id="GO:0030007">
    <property type="term" value="P:intracellular potassium ion homeostasis"/>
    <property type="evidence" value="ECO:0007669"/>
    <property type="project" value="TreeGrafter"/>
</dbReference>
<evidence type="ECO:0000256" key="2">
    <source>
        <dbReference type="ARBA" id="ARBA00005876"/>
    </source>
</evidence>
<keyword evidence="13 18" id="KW-0472">Membrane</keyword>
<evidence type="ECO:0000256" key="14">
    <source>
        <dbReference type="ARBA" id="ARBA00023157"/>
    </source>
</evidence>
<keyword evidence="20" id="KW-1185">Reference proteome</keyword>
<evidence type="ECO:0000256" key="13">
    <source>
        <dbReference type="ARBA" id="ARBA00023136"/>
    </source>
</evidence>
<dbReference type="OrthoDB" id="5912413at2759"/>
<proteinExistence type="inferred from homology"/>
<keyword evidence="10" id="KW-0735">Signal-anchor</keyword>
<dbReference type="AlphaFoldDB" id="A0A8T1TCS4"/>
<dbReference type="PROSITE" id="PS00391">
    <property type="entry name" value="ATPASE_NA_K_BETA_2"/>
    <property type="match status" value="1"/>
</dbReference>
<evidence type="ECO:0000256" key="7">
    <source>
        <dbReference type="ARBA" id="ARBA00022781"/>
    </source>
</evidence>
<evidence type="ECO:0000256" key="1">
    <source>
        <dbReference type="ARBA" id="ARBA00004655"/>
    </source>
</evidence>
<dbReference type="GO" id="GO:1990573">
    <property type="term" value="P:potassium ion import across plasma membrane"/>
    <property type="evidence" value="ECO:0007669"/>
    <property type="project" value="TreeGrafter"/>
</dbReference>
<dbReference type="Pfam" id="PF00287">
    <property type="entry name" value="Na_K-ATPase"/>
    <property type="match status" value="1"/>
</dbReference>
<keyword evidence="15" id="KW-0325">Glycoprotein</keyword>
<keyword evidence="12 18" id="KW-0406">Ion transport</keyword>
<comment type="function">
    <text evidence="18">This is the non-catalytic component of the active enzyme, which catalyzes the hydrolysis of ATP coupled with the exchange of Na(+) and K(+) ions across the plasma membrane.</text>
</comment>
<sequence length="323" mass="36654">AVWASVEFLGFLCSLGLGGLSVCLGCFVCLVFFEKMAALNEKKTCSQRMENFKRFVWNPDTGQLMGRTLINWVWISLYYVAFYIVMTGLFSLAIYSLMRTLNPYTPDYQDRLKSPGVTLRPDVYGEGGLEIYYNASDKNSWEKYVTTLHKFLSAYNTTAQHANINCTSEKYFFQKSFLGPNKTKYSCKFTSDMLENCSGLANSTFGFPEGQPCLIIKMNRIINFLPGNGTAPRVSCTAQHDDFSPLELQYYPVNGTFNLHYFPYYGKKAQPTYSNPLVAVKFLNITRNAEVTVVCRVIGTGITSDNPHDPYEGKVEFKMRIQD</sequence>
<evidence type="ECO:0000256" key="17">
    <source>
        <dbReference type="ARBA" id="ARBA00047115"/>
    </source>
</evidence>
<comment type="caution">
    <text evidence="18">Lacks conserved residue(s) required for the propagation of feature annotation.</text>
</comment>
<dbReference type="GO" id="GO:0007155">
    <property type="term" value="P:cell adhesion"/>
    <property type="evidence" value="ECO:0007669"/>
    <property type="project" value="UniProtKB-KW"/>
</dbReference>
<reference evidence="19 20" key="1">
    <citation type="journal article" date="2020" name="G3 (Bethesda)">
        <title>Draft Genome of the Common Snapping Turtle, Chelydra serpentina, a Model for Phenotypic Plasticity in Reptiles.</title>
        <authorList>
            <person name="Das D."/>
            <person name="Singh S.K."/>
            <person name="Bierstedt J."/>
            <person name="Erickson A."/>
            <person name="Galli G.L.J."/>
            <person name="Crossley D.A. 2nd"/>
            <person name="Rhen T."/>
        </authorList>
    </citation>
    <scope>NUCLEOTIDE SEQUENCE [LARGE SCALE GENOMIC DNA]</scope>
    <source>
        <strain evidence="19">KW</strain>
    </source>
</reference>
<dbReference type="PROSITE" id="PS00390">
    <property type="entry name" value="ATPASE_NA_K_BETA_1"/>
    <property type="match status" value="1"/>
</dbReference>
<evidence type="ECO:0000256" key="6">
    <source>
        <dbReference type="ARBA" id="ARBA00022692"/>
    </source>
</evidence>
<feature type="transmembrane region" description="Helical" evidence="18">
    <location>
        <begin position="72"/>
        <end position="98"/>
    </location>
</feature>
<dbReference type="GO" id="GO:0005890">
    <property type="term" value="C:sodium:potassium-exchanging ATPase complex"/>
    <property type="evidence" value="ECO:0007669"/>
    <property type="project" value="InterPro"/>
</dbReference>
<dbReference type="FunFam" id="2.60.40.1660:FF:000006">
    <property type="entry name" value="Sodium/potassium-transporting ATPase subunit beta"/>
    <property type="match status" value="1"/>
</dbReference>